<dbReference type="Proteomes" id="UP000257055">
    <property type="component" value="Unassembled WGS sequence"/>
</dbReference>
<accession>A0A3D8TPE4</accession>
<dbReference type="PANTHER" id="PTHR43461">
    <property type="entry name" value="TRANSMEMBRANE PROTEIN 256"/>
    <property type="match status" value="1"/>
</dbReference>
<dbReference type="InterPro" id="IPR006696">
    <property type="entry name" value="DUF423"/>
</dbReference>
<name>A0A3D8TPE4_9LIST</name>
<feature type="transmembrane region" description="Helical" evidence="6">
    <location>
        <begin position="92"/>
        <end position="118"/>
    </location>
</feature>
<keyword evidence="5 6" id="KW-0472">Membrane</keyword>
<protein>
    <submittedName>
        <fullName evidence="7">Membrane protein</fullName>
    </submittedName>
</protein>
<sequence length="127" mass="13523">MKKVLITGGIFAMLCVAIGAFGAHALKDILGTNASTFETGVQYQMFHSIGILVCGLLLMKENSRLYTAAAVLFSIGIILFSGSLYTLSITKISILGMITPFGGVAFLAGWLCLIIGAARQSSFFSRY</sequence>
<dbReference type="AlphaFoldDB" id="A0A3D8TPE4"/>
<dbReference type="RefSeq" id="WP_115752814.1">
    <property type="nucleotide sequence ID" value="NZ_LARY01000002.1"/>
</dbReference>
<organism evidence="7 8">
    <name type="scientific">Listeria kieliensis</name>
    <dbReference type="NCBI Taxonomy" id="1621700"/>
    <lineage>
        <taxon>Bacteria</taxon>
        <taxon>Bacillati</taxon>
        <taxon>Bacillota</taxon>
        <taxon>Bacilli</taxon>
        <taxon>Bacillales</taxon>
        <taxon>Listeriaceae</taxon>
        <taxon>Listeria</taxon>
    </lineage>
</organism>
<comment type="similarity">
    <text evidence="2">Belongs to the UPF0382 family.</text>
</comment>
<evidence type="ECO:0000256" key="3">
    <source>
        <dbReference type="ARBA" id="ARBA00022692"/>
    </source>
</evidence>
<reference evidence="8" key="1">
    <citation type="submission" date="2015-04" db="EMBL/GenBank/DDBJ databases">
        <authorList>
            <person name="Schardt J."/>
            <person name="Mueller-Herbst S."/>
            <person name="Scherer S."/>
            <person name="Huptas C."/>
        </authorList>
    </citation>
    <scope>NUCLEOTIDE SEQUENCE [LARGE SCALE GENOMIC DNA]</scope>
    <source>
        <strain evidence="8">Kiel-L1</strain>
    </source>
</reference>
<evidence type="ECO:0000256" key="2">
    <source>
        <dbReference type="ARBA" id="ARBA00009694"/>
    </source>
</evidence>
<dbReference type="PANTHER" id="PTHR43461:SF1">
    <property type="entry name" value="TRANSMEMBRANE PROTEIN 256"/>
    <property type="match status" value="1"/>
</dbReference>
<evidence type="ECO:0000256" key="6">
    <source>
        <dbReference type="SAM" id="Phobius"/>
    </source>
</evidence>
<evidence type="ECO:0000256" key="5">
    <source>
        <dbReference type="ARBA" id="ARBA00023136"/>
    </source>
</evidence>
<feature type="transmembrane region" description="Helical" evidence="6">
    <location>
        <begin position="41"/>
        <end position="58"/>
    </location>
</feature>
<feature type="transmembrane region" description="Helical" evidence="6">
    <location>
        <begin position="65"/>
        <end position="86"/>
    </location>
</feature>
<dbReference type="EMBL" id="LARY01000002">
    <property type="protein sequence ID" value="RDX00577.1"/>
    <property type="molecule type" value="Genomic_DNA"/>
</dbReference>
<evidence type="ECO:0000313" key="8">
    <source>
        <dbReference type="Proteomes" id="UP000257055"/>
    </source>
</evidence>
<keyword evidence="8" id="KW-1185">Reference proteome</keyword>
<comment type="subcellular location">
    <subcellularLocation>
        <location evidence="1">Membrane</location>
        <topology evidence="1">Multi-pass membrane protein</topology>
    </subcellularLocation>
</comment>
<gene>
    <name evidence="7" type="ORF">UR08_06145</name>
</gene>
<comment type="caution">
    <text evidence="7">The sequence shown here is derived from an EMBL/GenBank/DDBJ whole genome shotgun (WGS) entry which is preliminary data.</text>
</comment>
<evidence type="ECO:0000313" key="7">
    <source>
        <dbReference type="EMBL" id="RDX00577.1"/>
    </source>
</evidence>
<evidence type="ECO:0000256" key="1">
    <source>
        <dbReference type="ARBA" id="ARBA00004141"/>
    </source>
</evidence>
<keyword evidence="4 6" id="KW-1133">Transmembrane helix</keyword>
<proteinExistence type="inferred from homology"/>
<evidence type="ECO:0000256" key="4">
    <source>
        <dbReference type="ARBA" id="ARBA00022989"/>
    </source>
</evidence>
<dbReference type="Pfam" id="PF04241">
    <property type="entry name" value="DUF423"/>
    <property type="match status" value="1"/>
</dbReference>
<keyword evidence="3 6" id="KW-0812">Transmembrane</keyword>
<dbReference type="GO" id="GO:0005886">
    <property type="term" value="C:plasma membrane"/>
    <property type="evidence" value="ECO:0007669"/>
    <property type="project" value="TreeGrafter"/>
</dbReference>